<dbReference type="SUPFAM" id="SSF53300">
    <property type="entry name" value="vWA-like"/>
    <property type="match status" value="1"/>
</dbReference>
<evidence type="ECO:0000313" key="2">
    <source>
        <dbReference type="EMBL" id="TSE07275.1"/>
    </source>
</evidence>
<dbReference type="PANTHER" id="PTHR33608">
    <property type="entry name" value="BLL2464 PROTEIN"/>
    <property type="match status" value="1"/>
</dbReference>
<dbReference type="InterPro" id="IPR002881">
    <property type="entry name" value="DUF58"/>
</dbReference>
<dbReference type="EMBL" id="VLNR01000035">
    <property type="protein sequence ID" value="TSE07275.1"/>
    <property type="molecule type" value="Genomic_DNA"/>
</dbReference>
<dbReference type="Proteomes" id="UP000318833">
    <property type="component" value="Unassembled WGS sequence"/>
</dbReference>
<keyword evidence="3" id="KW-1185">Reference proteome</keyword>
<evidence type="ECO:0000259" key="1">
    <source>
        <dbReference type="Pfam" id="PF01882"/>
    </source>
</evidence>
<feature type="domain" description="DUF58" evidence="1">
    <location>
        <begin position="50"/>
        <end position="249"/>
    </location>
</feature>
<dbReference type="PANTHER" id="PTHR33608:SF7">
    <property type="entry name" value="DUF58 DOMAIN-CONTAINING PROTEIN"/>
    <property type="match status" value="1"/>
</dbReference>
<proteinExistence type="predicted"/>
<dbReference type="InterPro" id="IPR036465">
    <property type="entry name" value="vWFA_dom_sf"/>
</dbReference>
<evidence type="ECO:0000313" key="3">
    <source>
        <dbReference type="Proteomes" id="UP000318833"/>
    </source>
</evidence>
<comment type="caution">
    <text evidence="2">The sequence shown here is derived from an EMBL/GenBank/DDBJ whole genome shotgun (WGS) entry which is preliminary data.</text>
</comment>
<dbReference type="Pfam" id="PF01882">
    <property type="entry name" value="DUF58"/>
    <property type="match status" value="1"/>
</dbReference>
<name>A0A554VI31_9FLAO</name>
<gene>
    <name evidence="2" type="ORF">FOF46_16475</name>
</gene>
<dbReference type="AlphaFoldDB" id="A0A554VI31"/>
<protein>
    <submittedName>
        <fullName evidence="2">DUF58 domain-containing protein</fullName>
    </submittedName>
</protein>
<reference evidence="2 3" key="1">
    <citation type="submission" date="2019-07" db="EMBL/GenBank/DDBJ databases">
        <title>The draft genome sequence of Aquimarina algiphila M91.</title>
        <authorList>
            <person name="Meng X."/>
        </authorList>
    </citation>
    <scope>NUCLEOTIDE SEQUENCE [LARGE SCALE GENOMIC DNA]</scope>
    <source>
        <strain evidence="2 3">M91</strain>
    </source>
</reference>
<organism evidence="2 3">
    <name type="scientific">Aquimarina algiphila</name>
    <dbReference type="NCBI Taxonomy" id="2047982"/>
    <lineage>
        <taxon>Bacteria</taxon>
        <taxon>Pseudomonadati</taxon>
        <taxon>Bacteroidota</taxon>
        <taxon>Flavobacteriia</taxon>
        <taxon>Flavobacteriales</taxon>
        <taxon>Flavobacteriaceae</taxon>
        <taxon>Aquimarina</taxon>
    </lineage>
</organism>
<dbReference type="RefSeq" id="WP_143917215.1">
    <property type="nucleotide sequence ID" value="NZ_CANLVC010000001.1"/>
</dbReference>
<accession>A0A554VI31</accession>
<sequence>MKQDYHQLLKPELIKSVSGLALISRVIVDGYLSGLNHSISVGPGMEFSQFRSYEPGDDLRLLDWKMLARSGRYYIKQSEVETNIAVKFILDASMSMLHQEEGLSKMDYVRILIASLAYLSHHQGDAVGLFALNDQHLYNLYPKVQKQHYNRLLLELINIQNEGKWPEYSKESNNFHDRGQKELIFFITDLYEHHKELTSFIKKIKTPRNEVVVLHLMGKNELEFDYKGTVTFEDLETGMKLKIDTKTAKKKYLSSLEEMMKKTKDILLANGISYHLFRLDEHIGEALQVFLKKRNRLM</sequence>
<dbReference type="OrthoDB" id="9776116at2"/>